<name>A0A7G9SIZ9_9SPHN</name>
<keyword evidence="2" id="KW-1185">Reference proteome</keyword>
<evidence type="ECO:0000313" key="1">
    <source>
        <dbReference type="EMBL" id="QNN67824.1"/>
    </source>
</evidence>
<organism evidence="1 2">
    <name type="scientific">Sphingomonas lutea</name>
    <dbReference type="NCBI Taxonomy" id="1045317"/>
    <lineage>
        <taxon>Bacteria</taxon>
        <taxon>Pseudomonadati</taxon>
        <taxon>Pseudomonadota</taxon>
        <taxon>Alphaproteobacteria</taxon>
        <taxon>Sphingomonadales</taxon>
        <taxon>Sphingomonadaceae</taxon>
        <taxon>Sphingomonas</taxon>
    </lineage>
</organism>
<dbReference type="EMBL" id="CP060718">
    <property type="protein sequence ID" value="QNN67824.1"/>
    <property type="molecule type" value="Genomic_DNA"/>
</dbReference>
<evidence type="ECO:0008006" key="3">
    <source>
        <dbReference type="Google" id="ProtNLM"/>
    </source>
</evidence>
<sequence>MNDNVVYLHGKPREVAQVTRVGYREHALCEQLLSANKLGTRRFVLEAATESTRRHKSLVRSLKDRKAEIVLDTNCAELSVKGRFAGSVKSAPWSAEGRALEAEDFVPGTNRSVIEPIARYAVKNEITALLSPSHLLTEGGPDWLPVDLKSCEALRVALDRYGGGHIPIDYPLLISYTQFRDPSVRKNLREALRDLPVDRIWLRIAGFGVDATGVGMSRVVEGSRDFHELGIPIIADQVGGVAAIAISAMGGVSGFASGIEGKQRFDASTWLRPAASGGGSGAKRIFIAGLDRFLSTGEMRTFFDDTRTSRHLFGCSDPSCCGDVDKMLRNPAAHLAVQSGRLVSSLSETPEAIRAEQFLENHLREHVKTAARASRIRNMDYELRRKVASSVKRLELAFEALSGLHDGLGTVELPAEAKFRSGSRQTELNLEEKNHEFRRTQNS</sequence>
<dbReference type="AlphaFoldDB" id="A0A7G9SIZ9"/>
<dbReference type="Proteomes" id="UP000515971">
    <property type="component" value="Chromosome"/>
</dbReference>
<dbReference type="RefSeq" id="WP_187538750.1">
    <property type="nucleotide sequence ID" value="NZ_BAABJT010000001.1"/>
</dbReference>
<evidence type="ECO:0000313" key="2">
    <source>
        <dbReference type="Proteomes" id="UP000515971"/>
    </source>
</evidence>
<proteinExistence type="predicted"/>
<reference evidence="1 2" key="1">
    <citation type="submission" date="2020-08" db="EMBL/GenBank/DDBJ databases">
        <title>Genome sequence of Sphingomonas lutea KCTC 23642T.</title>
        <authorList>
            <person name="Hyun D.-W."/>
            <person name="Bae J.-W."/>
        </authorList>
    </citation>
    <scope>NUCLEOTIDE SEQUENCE [LARGE SCALE GENOMIC DNA]</scope>
    <source>
        <strain evidence="1 2">KCTC 23642</strain>
    </source>
</reference>
<dbReference type="KEGG" id="slut:H9L13_02525"/>
<gene>
    <name evidence="1" type="ORF">H9L13_02525</name>
</gene>
<protein>
    <recommendedName>
        <fullName evidence="3">tRNA-guanine(15) transglycosylase-like domain-containing protein</fullName>
    </recommendedName>
</protein>
<accession>A0A7G9SIZ9</accession>